<dbReference type="NCBIfam" id="NF003592">
    <property type="entry name" value="PRK05254.1-5"/>
    <property type="match status" value="1"/>
</dbReference>
<dbReference type="Gene3D" id="3.40.470.10">
    <property type="entry name" value="Uracil-DNA glycosylase-like domain"/>
    <property type="match status" value="1"/>
</dbReference>
<dbReference type="GO" id="GO:0004844">
    <property type="term" value="F:uracil DNA N-glycosylase activity"/>
    <property type="evidence" value="ECO:0007669"/>
    <property type="project" value="UniProtKB-UniRule"/>
</dbReference>
<proteinExistence type="inferred from homology"/>
<keyword evidence="7 9" id="KW-0378">Hydrolase</keyword>
<comment type="catalytic activity">
    <reaction evidence="1 9 11">
        <text>Hydrolyzes single-stranded DNA or mismatched double-stranded DNA and polynucleotides, releasing free uracil.</text>
        <dbReference type="EC" id="3.2.2.27"/>
    </reaction>
</comment>
<evidence type="ECO:0000256" key="9">
    <source>
        <dbReference type="HAMAP-Rule" id="MF_00148"/>
    </source>
</evidence>
<sequence>MPTDDSVAGALARFRATGSPWLSLPFFQDGNAEHVAAAVDARREAGARVLPAPENIFNALALTPLDAVRAVILGQDPYPTPGDAHGLAFSYVGGRRLPASLKVILAEMAEETGTDVPTSGDLSPWARQGVLLLNAALTVEAGKSGAHMKLGWSALTDQAVSAVSVERPAVAFLLWGAPARQRAALIDASKHLVLEAGHPSPLNRRADFRGSRPFGQANAWLEEKGLEPIDWRLDQPLDTA</sequence>
<evidence type="ECO:0000256" key="11">
    <source>
        <dbReference type="RuleBase" id="RU003780"/>
    </source>
</evidence>
<comment type="function">
    <text evidence="2 9 11">Excises uracil residues from the DNA which can arise as a result of misincorporation of dUMP residues by DNA polymerase or due to deamination of cytosine.</text>
</comment>
<comment type="subcellular location">
    <subcellularLocation>
        <location evidence="9">Cytoplasm</location>
    </subcellularLocation>
</comment>
<accession>A0A5C4LDD0</accession>
<dbReference type="GO" id="GO:0005737">
    <property type="term" value="C:cytoplasm"/>
    <property type="evidence" value="ECO:0007669"/>
    <property type="project" value="UniProtKB-SubCell"/>
</dbReference>
<evidence type="ECO:0000256" key="1">
    <source>
        <dbReference type="ARBA" id="ARBA00001400"/>
    </source>
</evidence>
<feature type="active site" description="Proton acceptor" evidence="9 10">
    <location>
        <position position="76"/>
    </location>
</feature>
<name>A0A5C4LDD0_9HYPH</name>
<dbReference type="NCBIfam" id="TIGR00628">
    <property type="entry name" value="ung"/>
    <property type="match status" value="1"/>
</dbReference>
<dbReference type="PANTHER" id="PTHR11264:SF0">
    <property type="entry name" value="URACIL-DNA GLYCOSYLASE"/>
    <property type="match status" value="1"/>
</dbReference>
<dbReference type="AlphaFoldDB" id="A0A5C4LDD0"/>
<dbReference type="CDD" id="cd10027">
    <property type="entry name" value="UDG-F1-like"/>
    <property type="match status" value="1"/>
</dbReference>
<comment type="caution">
    <text evidence="13">The sequence shown here is derived from an EMBL/GenBank/DDBJ whole genome shotgun (WGS) entry which is preliminary data.</text>
</comment>
<dbReference type="NCBIfam" id="NF003588">
    <property type="entry name" value="PRK05254.1-1"/>
    <property type="match status" value="1"/>
</dbReference>
<evidence type="ECO:0000313" key="14">
    <source>
        <dbReference type="Proteomes" id="UP000305267"/>
    </source>
</evidence>
<dbReference type="Pfam" id="PF03167">
    <property type="entry name" value="UDG"/>
    <property type="match status" value="1"/>
</dbReference>
<evidence type="ECO:0000313" key="13">
    <source>
        <dbReference type="EMBL" id="TNC10791.1"/>
    </source>
</evidence>
<keyword evidence="6 9" id="KW-0227">DNA damage</keyword>
<evidence type="ECO:0000256" key="7">
    <source>
        <dbReference type="ARBA" id="ARBA00022801"/>
    </source>
</evidence>
<evidence type="ECO:0000256" key="8">
    <source>
        <dbReference type="ARBA" id="ARBA00023204"/>
    </source>
</evidence>
<evidence type="ECO:0000259" key="12">
    <source>
        <dbReference type="SMART" id="SM00986"/>
    </source>
</evidence>
<dbReference type="OrthoDB" id="9804372at2"/>
<dbReference type="RefSeq" id="WP_139037844.1">
    <property type="nucleotide sequence ID" value="NZ_VDDA01000011.1"/>
</dbReference>
<dbReference type="PROSITE" id="PS00130">
    <property type="entry name" value="U_DNA_GLYCOSYLASE"/>
    <property type="match status" value="1"/>
</dbReference>
<evidence type="ECO:0000256" key="5">
    <source>
        <dbReference type="ARBA" id="ARBA00018429"/>
    </source>
</evidence>
<evidence type="ECO:0000256" key="10">
    <source>
        <dbReference type="PROSITE-ProRule" id="PRU10072"/>
    </source>
</evidence>
<keyword evidence="9" id="KW-0963">Cytoplasm</keyword>
<evidence type="ECO:0000256" key="6">
    <source>
        <dbReference type="ARBA" id="ARBA00022763"/>
    </source>
</evidence>
<dbReference type="PANTHER" id="PTHR11264">
    <property type="entry name" value="URACIL-DNA GLYCOSYLASE"/>
    <property type="match status" value="1"/>
</dbReference>
<dbReference type="InterPro" id="IPR018085">
    <property type="entry name" value="Ura-DNA_Glyclase_AS"/>
</dbReference>
<organism evidence="13 14">
    <name type="scientific">Methylobacterium terricola</name>
    <dbReference type="NCBI Taxonomy" id="2583531"/>
    <lineage>
        <taxon>Bacteria</taxon>
        <taxon>Pseudomonadati</taxon>
        <taxon>Pseudomonadota</taxon>
        <taxon>Alphaproteobacteria</taxon>
        <taxon>Hyphomicrobiales</taxon>
        <taxon>Methylobacteriaceae</taxon>
        <taxon>Methylobacterium</taxon>
    </lineage>
</organism>
<reference evidence="13 14" key="1">
    <citation type="submission" date="2019-06" db="EMBL/GenBank/DDBJ databases">
        <title>Genome of Methylobacterium sp. 17Sr1-39.</title>
        <authorList>
            <person name="Seo T."/>
        </authorList>
    </citation>
    <scope>NUCLEOTIDE SEQUENCE [LARGE SCALE GENOMIC DNA]</scope>
    <source>
        <strain evidence="13 14">17Sr1-39</strain>
    </source>
</reference>
<dbReference type="NCBIfam" id="NF003589">
    <property type="entry name" value="PRK05254.1-2"/>
    <property type="match status" value="1"/>
</dbReference>
<comment type="similarity">
    <text evidence="3 9 11">Belongs to the uracil-DNA glycosylase (UDG) superfamily. UNG family.</text>
</comment>
<evidence type="ECO:0000256" key="4">
    <source>
        <dbReference type="ARBA" id="ARBA00012030"/>
    </source>
</evidence>
<dbReference type="SMART" id="SM00986">
    <property type="entry name" value="UDG"/>
    <property type="match status" value="1"/>
</dbReference>
<dbReference type="SUPFAM" id="SSF52141">
    <property type="entry name" value="Uracil-DNA glycosylase-like"/>
    <property type="match status" value="1"/>
</dbReference>
<dbReference type="EC" id="3.2.2.27" evidence="4 9"/>
<dbReference type="InterPro" id="IPR005122">
    <property type="entry name" value="Uracil-DNA_glycosylase-like"/>
</dbReference>
<dbReference type="EMBL" id="VDDA01000011">
    <property type="protein sequence ID" value="TNC10791.1"/>
    <property type="molecule type" value="Genomic_DNA"/>
</dbReference>
<keyword evidence="13" id="KW-0326">Glycosidase</keyword>
<gene>
    <name evidence="9" type="primary">ung</name>
    <name evidence="13" type="ORF">FF100_21805</name>
</gene>
<dbReference type="HAMAP" id="MF_00148">
    <property type="entry name" value="UDG"/>
    <property type="match status" value="1"/>
</dbReference>
<dbReference type="GO" id="GO:0097510">
    <property type="term" value="P:base-excision repair, AP site formation via deaminated base removal"/>
    <property type="evidence" value="ECO:0007669"/>
    <property type="project" value="TreeGrafter"/>
</dbReference>
<dbReference type="Proteomes" id="UP000305267">
    <property type="component" value="Unassembled WGS sequence"/>
</dbReference>
<dbReference type="InterPro" id="IPR036895">
    <property type="entry name" value="Uracil-DNA_glycosylase-like_sf"/>
</dbReference>
<protein>
    <recommendedName>
        <fullName evidence="5 9">Uracil-DNA glycosylase</fullName>
        <shortName evidence="9">UDG</shortName>
        <ecNumber evidence="4 9">3.2.2.27</ecNumber>
    </recommendedName>
</protein>
<dbReference type="InterPro" id="IPR002043">
    <property type="entry name" value="UDG_fam1"/>
</dbReference>
<keyword evidence="8 9" id="KW-0234">DNA repair</keyword>
<evidence type="ECO:0000256" key="3">
    <source>
        <dbReference type="ARBA" id="ARBA00008184"/>
    </source>
</evidence>
<dbReference type="SMART" id="SM00987">
    <property type="entry name" value="UreE_C"/>
    <property type="match status" value="1"/>
</dbReference>
<keyword evidence="14" id="KW-1185">Reference proteome</keyword>
<feature type="domain" description="Uracil-DNA glycosylase-like" evidence="12">
    <location>
        <begin position="61"/>
        <end position="221"/>
    </location>
</feature>
<evidence type="ECO:0000256" key="2">
    <source>
        <dbReference type="ARBA" id="ARBA00002631"/>
    </source>
</evidence>